<dbReference type="PANTHER" id="PTHR42146">
    <property type="entry name" value="3',5'-CYCLIC-NUCLEOTIDE PHOSPHODIESTERASE"/>
    <property type="match status" value="1"/>
</dbReference>
<dbReference type="GO" id="GO:0003676">
    <property type="term" value="F:nucleic acid binding"/>
    <property type="evidence" value="ECO:0007669"/>
    <property type="project" value="InterPro"/>
</dbReference>
<keyword evidence="3" id="KW-1185">Reference proteome</keyword>
<organism evidence="2 3">
    <name type="scientific">Infirmifilum lucidum</name>
    <dbReference type="NCBI Taxonomy" id="2776706"/>
    <lineage>
        <taxon>Archaea</taxon>
        <taxon>Thermoproteota</taxon>
        <taxon>Thermoprotei</taxon>
        <taxon>Thermofilales</taxon>
        <taxon>Thermofilaceae</taxon>
        <taxon>Infirmifilum</taxon>
    </lineage>
</organism>
<dbReference type="InterPro" id="IPR038763">
    <property type="entry name" value="DHH_sf"/>
</dbReference>
<name>A0A7L9FKN0_9CREN</name>
<protein>
    <recommendedName>
        <fullName evidence="1">DHHA1 domain-containing protein</fullName>
    </recommendedName>
</protein>
<dbReference type="Pfam" id="PF02272">
    <property type="entry name" value="DHHA1"/>
    <property type="match status" value="1"/>
</dbReference>
<dbReference type="AlphaFoldDB" id="A0A7L9FKN0"/>
<gene>
    <name evidence="2" type="ORF">IG193_03320</name>
</gene>
<dbReference type="PANTHER" id="PTHR42146:SF1">
    <property type="entry name" value="OLIGORIBONUCLEASE NRNB"/>
    <property type="match status" value="1"/>
</dbReference>
<feature type="domain" description="DHHA1" evidence="1">
    <location>
        <begin position="245"/>
        <end position="328"/>
    </location>
</feature>
<sequence length="335" mass="37374">MRKRVSMVRITLIAHGDIDGLASAAIVIAHYLYKEKQLKYQLYFAQPFSLHVTLNRAEVSASNVLYILDVALYREHWEQVSQRVLGLRGKLEVNWVDHHPSTISNKDVLEAVGIRVMASPAPATASLLRGIALETGNPGFYERLIALAEVADATEEPQDSGLASAVEILSGSLALDPLDDEFKRRLVEYWVKRQLLVPEEAAERFEVAEEKARKLYEEARSKIVYESLTLRVIDLRETRVYGFTGRIASHQAKVDGKVVLVLFRVGYDSVVITGRAPDNLEVNLDEIFREVARLWGGSGGGHHRAASLRVPAPVADKVLDEVVKEVEASLSRRVL</sequence>
<dbReference type="Proteomes" id="UP000594121">
    <property type="component" value="Chromosome"/>
</dbReference>
<evidence type="ECO:0000259" key="1">
    <source>
        <dbReference type="Pfam" id="PF02272"/>
    </source>
</evidence>
<accession>A0A7L9FKN0</accession>
<reference evidence="2 3" key="1">
    <citation type="submission" date="2020-10" db="EMBL/GenBank/DDBJ databases">
        <title>Thermofilum lucidum 3507LT sp. nov. a novel member of Thermofilaceae family isolated from Chile hot spring, and proposal of description order Thermofilales.</title>
        <authorList>
            <person name="Zayulina K.S."/>
            <person name="Elcheninov A.G."/>
            <person name="Toshchakov S.V."/>
            <person name="Kublanov I.V."/>
        </authorList>
    </citation>
    <scope>NUCLEOTIDE SEQUENCE [LARGE SCALE GENOMIC DNA]</scope>
    <source>
        <strain evidence="2 3">3507LT</strain>
    </source>
</reference>
<dbReference type="KEGG" id="thel:IG193_03320"/>
<proteinExistence type="predicted"/>
<dbReference type="SUPFAM" id="SSF64182">
    <property type="entry name" value="DHH phosphoesterases"/>
    <property type="match status" value="1"/>
</dbReference>
<evidence type="ECO:0000313" key="3">
    <source>
        <dbReference type="Proteomes" id="UP000594121"/>
    </source>
</evidence>
<dbReference type="InterPro" id="IPR052968">
    <property type="entry name" value="Nucleotide_metab_enz"/>
</dbReference>
<dbReference type="InterPro" id="IPR003156">
    <property type="entry name" value="DHHA1_dom"/>
</dbReference>
<dbReference type="EMBL" id="CP062310">
    <property type="protein sequence ID" value="QOJ79504.1"/>
    <property type="molecule type" value="Genomic_DNA"/>
</dbReference>
<dbReference type="InParanoid" id="A0A7L9FKN0"/>
<evidence type="ECO:0000313" key="2">
    <source>
        <dbReference type="EMBL" id="QOJ79504.1"/>
    </source>
</evidence>